<comment type="caution">
    <text evidence="1">The sequence shown here is derived from an EMBL/GenBank/DDBJ whole genome shotgun (WGS) entry which is preliminary data.</text>
</comment>
<dbReference type="EMBL" id="BAAAHK010000009">
    <property type="protein sequence ID" value="GAA0946506.1"/>
    <property type="molecule type" value="Genomic_DNA"/>
</dbReference>
<gene>
    <name evidence="1" type="ORF">GCM10009554_42440</name>
</gene>
<protein>
    <submittedName>
        <fullName evidence="1">Uncharacterized protein</fullName>
    </submittedName>
</protein>
<name>A0ABN1QRI9_9ACTN</name>
<sequence>MLVPEGSEVRMAEYELQQFEVSRTETRGAVRRLLTEHAEYGGWELARLRRYPDGTRRVWLRRRIIKVMRTL</sequence>
<dbReference type="Pfam" id="PF18963">
    <property type="entry name" value="DUF5703"/>
    <property type="match status" value="1"/>
</dbReference>
<accession>A0ABN1QRI9</accession>
<evidence type="ECO:0000313" key="2">
    <source>
        <dbReference type="Proteomes" id="UP001500542"/>
    </source>
</evidence>
<dbReference type="InterPro" id="IPR043758">
    <property type="entry name" value="DUF5703"/>
</dbReference>
<dbReference type="Proteomes" id="UP001500542">
    <property type="component" value="Unassembled WGS sequence"/>
</dbReference>
<reference evidence="1 2" key="1">
    <citation type="journal article" date="2019" name="Int. J. Syst. Evol. Microbiol.">
        <title>The Global Catalogue of Microorganisms (GCM) 10K type strain sequencing project: providing services to taxonomists for standard genome sequencing and annotation.</title>
        <authorList>
            <consortium name="The Broad Institute Genomics Platform"/>
            <consortium name="The Broad Institute Genome Sequencing Center for Infectious Disease"/>
            <person name="Wu L."/>
            <person name="Ma J."/>
        </authorList>
    </citation>
    <scope>NUCLEOTIDE SEQUENCE [LARGE SCALE GENOMIC DNA]</scope>
    <source>
        <strain evidence="1 2">JCM 10977</strain>
    </source>
</reference>
<evidence type="ECO:0000313" key="1">
    <source>
        <dbReference type="EMBL" id="GAA0946506.1"/>
    </source>
</evidence>
<proteinExistence type="predicted"/>
<keyword evidence="2" id="KW-1185">Reference proteome</keyword>
<organism evidence="1 2">
    <name type="scientific">Kribbella koreensis</name>
    <dbReference type="NCBI Taxonomy" id="57909"/>
    <lineage>
        <taxon>Bacteria</taxon>
        <taxon>Bacillati</taxon>
        <taxon>Actinomycetota</taxon>
        <taxon>Actinomycetes</taxon>
        <taxon>Propionibacteriales</taxon>
        <taxon>Kribbellaceae</taxon>
        <taxon>Kribbella</taxon>
    </lineage>
</organism>